<evidence type="ECO:0000313" key="4">
    <source>
        <dbReference type="Proteomes" id="UP001164929"/>
    </source>
</evidence>
<evidence type="ECO:0000256" key="1">
    <source>
        <dbReference type="ARBA" id="ARBA00007727"/>
    </source>
</evidence>
<dbReference type="Pfam" id="PF13839">
    <property type="entry name" value="PC-Esterase"/>
    <property type="match status" value="1"/>
</dbReference>
<dbReference type="AlphaFoldDB" id="A0AAD6WED9"/>
<dbReference type="PANTHER" id="PTHR32285">
    <property type="entry name" value="PROTEIN TRICHOME BIREFRINGENCE-LIKE 9-RELATED"/>
    <property type="match status" value="1"/>
</dbReference>
<feature type="domain" description="Trichome birefringence-like C-terminal" evidence="2">
    <location>
        <begin position="19"/>
        <end position="77"/>
    </location>
</feature>
<gene>
    <name evidence="3" type="ORF">NC653_000399</name>
</gene>
<name>A0AAD6WED9_9ROSI</name>
<proteinExistence type="inferred from homology"/>
<keyword evidence="4" id="KW-1185">Reference proteome</keyword>
<dbReference type="Proteomes" id="UP001164929">
    <property type="component" value="Chromosome 1"/>
</dbReference>
<dbReference type="EMBL" id="JAQIZT010000001">
    <property type="protein sequence ID" value="KAJ7009680.1"/>
    <property type="molecule type" value="Genomic_DNA"/>
</dbReference>
<dbReference type="InterPro" id="IPR029962">
    <property type="entry name" value="TBL"/>
</dbReference>
<dbReference type="GO" id="GO:0005794">
    <property type="term" value="C:Golgi apparatus"/>
    <property type="evidence" value="ECO:0007669"/>
    <property type="project" value="TreeGrafter"/>
</dbReference>
<sequence>MAGPLGRAWFPIIDGSFRKFDGGDFSKRLKGKKVVFVGDSLSLNNFQSLLCLLHVAVPSSNTTRNTDNYFTTVIFQEF</sequence>
<dbReference type="InterPro" id="IPR026057">
    <property type="entry name" value="TBL_C"/>
</dbReference>
<evidence type="ECO:0000259" key="2">
    <source>
        <dbReference type="Pfam" id="PF13839"/>
    </source>
</evidence>
<dbReference type="PANTHER" id="PTHR32285:SF36">
    <property type="entry name" value="PROTEIN TRICHOME BIREFRINGENCE-LIKE 38"/>
    <property type="match status" value="1"/>
</dbReference>
<accession>A0AAD6WED9</accession>
<organism evidence="3 4">
    <name type="scientific">Populus alba x Populus x berolinensis</name>
    <dbReference type="NCBI Taxonomy" id="444605"/>
    <lineage>
        <taxon>Eukaryota</taxon>
        <taxon>Viridiplantae</taxon>
        <taxon>Streptophyta</taxon>
        <taxon>Embryophyta</taxon>
        <taxon>Tracheophyta</taxon>
        <taxon>Spermatophyta</taxon>
        <taxon>Magnoliopsida</taxon>
        <taxon>eudicotyledons</taxon>
        <taxon>Gunneridae</taxon>
        <taxon>Pentapetalae</taxon>
        <taxon>rosids</taxon>
        <taxon>fabids</taxon>
        <taxon>Malpighiales</taxon>
        <taxon>Salicaceae</taxon>
        <taxon>Saliceae</taxon>
        <taxon>Populus</taxon>
    </lineage>
</organism>
<comment type="caution">
    <text evidence="3">The sequence shown here is derived from an EMBL/GenBank/DDBJ whole genome shotgun (WGS) entry which is preliminary data.</text>
</comment>
<dbReference type="GO" id="GO:0016413">
    <property type="term" value="F:O-acetyltransferase activity"/>
    <property type="evidence" value="ECO:0007669"/>
    <property type="project" value="InterPro"/>
</dbReference>
<comment type="similarity">
    <text evidence="1">Belongs to the PC-esterase family. TBL subfamily.</text>
</comment>
<protein>
    <recommendedName>
        <fullName evidence="2">Trichome birefringence-like C-terminal domain-containing protein</fullName>
    </recommendedName>
</protein>
<reference evidence="3 4" key="1">
    <citation type="journal article" date="2023" name="Mol. Ecol. Resour.">
        <title>Chromosome-level genome assembly of a triploid poplar Populus alba 'Berolinensis'.</title>
        <authorList>
            <person name="Chen S."/>
            <person name="Yu Y."/>
            <person name="Wang X."/>
            <person name="Wang S."/>
            <person name="Zhang T."/>
            <person name="Zhou Y."/>
            <person name="He R."/>
            <person name="Meng N."/>
            <person name="Wang Y."/>
            <person name="Liu W."/>
            <person name="Liu Z."/>
            <person name="Liu J."/>
            <person name="Guo Q."/>
            <person name="Huang H."/>
            <person name="Sederoff R.R."/>
            <person name="Wang G."/>
            <person name="Qu G."/>
            <person name="Chen S."/>
        </authorList>
    </citation>
    <scope>NUCLEOTIDE SEQUENCE [LARGE SCALE GENOMIC DNA]</scope>
    <source>
        <strain evidence="3">SC-2020</strain>
    </source>
</reference>
<evidence type="ECO:0000313" key="3">
    <source>
        <dbReference type="EMBL" id="KAJ7009680.1"/>
    </source>
</evidence>